<dbReference type="SUPFAM" id="SSF46458">
    <property type="entry name" value="Globin-like"/>
    <property type="match status" value="1"/>
</dbReference>
<comment type="cofactor">
    <cofactor evidence="2">
        <name>FAD</name>
        <dbReference type="ChEBI" id="CHEBI:57692"/>
    </cofactor>
</comment>
<dbReference type="Gene3D" id="3.40.50.80">
    <property type="entry name" value="Nucleotide-binding domain of ferredoxin-NADP reductase (FNR) module"/>
    <property type="match status" value="1"/>
</dbReference>
<name>A0A1S9PA35_9SPHI</name>
<evidence type="ECO:0000256" key="16">
    <source>
        <dbReference type="ARBA" id="ARBA00030024"/>
    </source>
</evidence>
<keyword evidence="24" id="KW-0223">Dioxygenase</keyword>
<keyword evidence="15" id="KW-0520">NAD</keyword>
<keyword evidence="12" id="KW-0521">NADP</keyword>
<protein>
    <recommendedName>
        <fullName evidence="6">Flavohemoprotein</fullName>
        <ecNumber evidence="5">1.14.12.17</ecNumber>
    </recommendedName>
    <alternativeName>
        <fullName evidence="17">Flavohemoglobin</fullName>
    </alternativeName>
    <alternativeName>
        <fullName evidence="16">Hemoglobin-like protein</fullName>
    </alternativeName>
    <alternativeName>
        <fullName evidence="18">Nitric oxide dioxygenase</fullName>
    </alternativeName>
</protein>
<reference evidence="24 25" key="1">
    <citation type="submission" date="2016-07" db="EMBL/GenBank/DDBJ databases">
        <title>Genomic analysis of zinc-resistant bacterium Mucilaginibacter pedocola TBZ30.</title>
        <authorList>
            <person name="Huang J."/>
            <person name="Tang J."/>
        </authorList>
    </citation>
    <scope>NUCLEOTIDE SEQUENCE [LARGE SCALE GENOMIC DNA]</scope>
    <source>
        <strain evidence="24 25">TBZ30</strain>
    </source>
</reference>
<dbReference type="RefSeq" id="WP_238381856.1">
    <property type="nucleotide sequence ID" value="NZ_MBTF01000035.1"/>
</dbReference>
<dbReference type="GO" id="GO:0005344">
    <property type="term" value="F:oxygen carrier activity"/>
    <property type="evidence" value="ECO:0007669"/>
    <property type="project" value="UniProtKB-KW"/>
</dbReference>
<dbReference type="InterPro" id="IPR009050">
    <property type="entry name" value="Globin-like_sf"/>
</dbReference>
<evidence type="ECO:0000256" key="13">
    <source>
        <dbReference type="ARBA" id="ARBA00023002"/>
    </source>
</evidence>
<dbReference type="InterPro" id="IPR017938">
    <property type="entry name" value="Riboflavin_synthase-like_b-brl"/>
</dbReference>
<evidence type="ECO:0000256" key="12">
    <source>
        <dbReference type="ARBA" id="ARBA00022857"/>
    </source>
</evidence>
<dbReference type="GO" id="GO:0071949">
    <property type="term" value="F:FAD binding"/>
    <property type="evidence" value="ECO:0007669"/>
    <property type="project" value="TreeGrafter"/>
</dbReference>
<evidence type="ECO:0000256" key="20">
    <source>
        <dbReference type="ARBA" id="ARBA00049433"/>
    </source>
</evidence>
<dbReference type="PROSITE" id="PS01033">
    <property type="entry name" value="GLOBIN"/>
    <property type="match status" value="1"/>
</dbReference>
<accession>A0A1S9PA35</accession>
<dbReference type="InterPro" id="IPR000971">
    <property type="entry name" value="Globin"/>
</dbReference>
<comment type="catalytic activity">
    <reaction evidence="20">
        <text>2 nitric oxide + NADPH + 2 O2 = 2 nitrate + NADP(+) + H(+)</text>
        <dbReference type="Rhea" id="RHEA:19465"/>
        <dbReference type="ChEBI" id="CHEBI:15378"/>
        <dbReference type="ChEBI" id="CHEBI:15379"/>
        <dbReference type="ChEBI" id="CHEBI:16480"/>
        <dbReference type="ChEBI" id="CHEBI:17632"/>
        <dbReference type="ChEBI" id="CHEBI:57783"/>
        <dbReference type="ChEBI" id="CHEBI:58349"/>
        <dbReference type="EC" id="1.14.12.17"/>
    </reaction>
</comment>
<evidence type="ECO:0000256" key="21">
    <source>
        <dbReference type="RuleBase" id="RU000356"/>
    </source>
</evidence>
<evidence type="ECO:0000256" key="18">
    <source>
        <dbReference type="ARBA" id="ARBA00033187"/>
    </source>
</evidence>
<evidence type="ECO:0000256" key="2">
    <source>
        <dbReference type="ARBA" id="ARBA00001974"/>
    </source>
</evidence>
<evidence type="ECO:0000256" key="7">
    <source>
        <dbReference type="ARBA" id="ARBA00022617"/>
    </source>
</evidence>
<dbReference type="SUPFAM" id="SSF63380">
    <property type="entry name" value="Riboflavin synthase domain-like"/>
    <property type="match status" value="1"/>
</dbReference>
<dbReference type="GO" id="GO:0008941">
    <property type="term" value="F:nitric oxide dioxygenase NAD(P)H activity"/>
    <property type="evidence" value="ECO:0007669"/>
    <property type="project" value="UniProtKB-EC"/>
</dbReference>
<evidence type="ECO:0000259" key="23">
    <source>
        <dbReference type="PROSITE" id="PS51384"/>
    </source>
</evidence>
<evidence type="ECO:0000313" key="25">
    <source>
        <dbReference type="Proteomes" id="UP000189739"/>
    </source>
</evidence>
<dbReference type="GO" id="GO:0020037">
    <property type="term" value="F:heme binding"/>
    <property type="evidence" value="ECO:0007669"/>
    <property type="project" value="InterPro"/>
</dbReference>
<proteinExistence type="inferred from homology"/>
<comment type="caution">
    <text evidence="24">The sequence shown here is derived from an EMBL/GenBank/DDBJ whole genome shotgun (WGS) entry which is preliminary data.</text>
</comment>
<sequence>MITDAQKDLVRGTVPILKEHGVTLTKYFYSRMFSHHPELRNVFNMGNQQNAKQQTALAMAVLAYAEHIENPTVLLPVLDAIGQKHTSLSIRPEHYRIVGKHLIASIREVLGDLASDELIDAWTVAYGQLAELMANHEGQIYQKLADTEGGWTGWRPFAVRKKEAESDEITSFYLYPVDGGKIADFKPGQFISVRIFVPQLNLFQPRQYSISCAPNGAYYRISVKREFGGELNFNGMVSNRLHDFINTGDIIDVSAPAGNFVLSASENPVVFISGGVGQTPLISMMEDLIASGSDRPKAWIHGCRGRNLHAFHHDLAAWKTDADFERHIFYDVVDAGADPGSVRQGWVDLQHIDRRNFAPNSEYYICGPASFITKHYNDLIAAGVDRSFIFFEEFGPQTIQLN</sequence>
<evidence type="ECO:0000256" key="19">
    <source>
        <dbReference type="ARBA" id="ARBA00048649"/>
    </source>
</evidence>
<keyword evidence="9" id="KW-0285">Flavoprotein</keyword>
<dbReference type="GO" id="GO:0071500">
    <property type="term" value="P:cellular response to nitrosative stress"/>
    <property type="evidence" value="ECO:0007669"/>
    <property type="project" value="TreeGrafter"/>
</dbReference>
<evidence type="ECO:0000256" key="15">
    <source>
        <dbReference type="ARBA" id="ARBA00023027"/>
    </source>
</evidence>
<keyword evidence="10" id="KW-0479">Metal-binding</keyword>
<keyword evidence="7 21" id="KW-0349">Heme</keyword>
<dbReference type="CDD" id="cd14779">
    <property type="entry name" value="FHP_Ae-globin-like"/>
    <property type="match status" value="1"/>
</dbReference>
<evidence type="ECO:0000256" key="5">
    <source>
        <dbReference type="ARBA" id="ARBA00012229"/>
    </source>
</evidence>
<dbReference type="STRING" id="1792845.BC343_13775"/>
<evidence type="ECO:0000256" key="6">
    <source>
        <dbReference type="ARBA" id="ARBA00014637"/>
    </source>
</evidence>
<feature type="domain" description="FAD-binding FR-type" evidence="23">
    <location>
        <begin position="152"/>
        <end position="263"/>
    </location>
</feature>
<evidence type="ECO:0000256" key="17">
    <source>
        <dbReference type="ARBA" id="ARBA00030929"/>
    </source>
</evidence>
<evidence type="ECO:0000256" key="3">
    <source>
        <dbReference type="ARBA" id="ARBA00006401"/>
    </source>
</evidence>
<dbReference type="PANTHER" id="PTHR43396">
    <property type="entry name" value="FLAVOHEMOPROTEIN"/>
    <property type="match status" value="1"/>
</dbReference>
<comment type="cofactor">
    <cofactor evidence="1">
        <name>heme b</name>
        <dbReference type="ChEBI" id="CHEBI:60344"/>
    </cofactor>
</comment>
<dbReference type="Proteomes" id="UP000189739">
    <property type="component" value="Unassembled WGS sequence"/>
</dbReference>
<evidence type="ECO:0000256" key="14">
    <source>
        <dbReference type="ARBA" id="ARBA00023004"/>
    </source>
</evidence>
<evidence type="ECO:0000256" key="8">
    <source>
        <dbReference type="ARBA" id="ARBA00022621"/>
    </source>
</evidence>
<dbReference type="InterPro" id="IPR001433">
    <property type="entry name" value="OxRdtase_FAD/NAD-bd"/>
</dbReference>
<dbReference type="EC" id="1.14.12.17" evidence="5"/>
<keyword evidence="25" id="KW-1185">Reference proteome</keyword>
<evidence type="ECO:0000256" key="4">
    <source>
        <dbReference type="ARBA" id="ARBA00008414"/>
    </source>
</evidence>
<evidence type="ECO:0000256" key="11">
    <source>
        <dbReference type="ARBA" id="ARBA00022827"/>
    </source>
</evidence>
<evidence type="ECO:0000256" key="1">
    <source>
        <dbReference type="ARBA" id="ARBA00001970"/>
    </source>
</evidence>
<evidence type="ECO:0000313" key="24">
    <source>
        <dbReference type="EMBL" id="OOQ57843.1"/>
    </source>
</evidence>
<evidence type="ECO:0000256" key="9">
    <source>
        <dbReference type="ARBA" id="ARBA00022630"/>
    </source>
</evidence>
<dbReference type="EMBL" id="MBTF01000035">
    <property type="protein sequence ID" value="OOQ57843.1"/>
    <property type="molecule type" value="Genomic_DNA"/>
</dbReference>
<gene>
    <name evidence="24" type="ORF">BC343_13775</name>
</gene>
<dbReference type="Pfam" id="PF00042">
    <property type="entry name" value="Globin"/>
    <property type="match status" value="1"/>
</dbReference>
<dbReference type="GO" id="GO:0046210">
    <property type="term" value="P:nitric oxide catabolic process"/>
    <property type="evidence" value="ECO:0007669"/>
    <property type="project" value="TreeGrafter"/>
</dbReference>
<keyword evidence="14" id="KW-0408">Iron</keyword>
<keyword evidence="13" id="KW-0560">Oxidoreductase</keyword>
<dbReference type="GO" id="GO:0019825">
    <property type="term" value="F:oxygen binding"/>
    <property type="evidence" value="ECO:0007669"/>
    <property type="project" value="InterPro"/>
</dbReference>
<dbReference type="SUPFAM" id="SSF52343">
    <property type="entry name" value="Ferredoxin reductase-like, C-terminal NADP-linked domain"/>
    <property type="match status" value="1"/>
</dbReference>
<dbReference type="PRINTS" id="PR00410">
    <property type="entry name" value="PHEHYDRXLASE"/>
</dbReference>
<dbReference type="CDD" id="cd06184">
    <property type="entry name" value="flavohem_like_fad_nad_binding"/>
    <property type="match status" value="1"/>
</dbReference>
<organism evidence="24 25">
    <name type="scientific">Mucilaginibacter pedocola</name>
    <dbReference type="NCBI Taxonomy" id="1792845"/>
    <lineage>
        <taxon>Bacteria</taxon>
        <taxon>Pseudomonadati</taxon>
        <taxon>Bacteroidota</taxon>
        <taxon>Sphingobacteriia</taxon>
        <taxon>Sphingobacteriales</taxon>
        <taxon>Sphingobacteriaceae</taxon>
        <taxon>Mucilaginibacter</taxon>
    </lineage>
</organism>
<dbReference type="GO" id="GO:0046872">
    <property type="term" value="F:metal ion binding"/>
    <property type="evidence" value="ECO:0007669"/>
    <property type="project" value="UniProtKB-KW"/>
</dbReference>
<dbReference type="FunFam" id="2.40.30.10:FF:000034">
    <property type="entry name" value="Flavohemoprotein"/>
    <property type="match status" value="1"/>
</dbReference>
<dbReference type="FunFam" id="1.10.490.10:FF:000003">
    <property type="entry name" value="Flavohemoprotein"/>
    <property type="match status" value="1"/>
</dbReference>
<dbReference type="NCBIfam" id="NF009805">
    <property type="entry name" value="PRK13289.1"/>
    <property type="match status" value="1"/>
</dbReference>
<dbReference type="InterPro" id="IPR039261">
    <property type="entry name" value="FNR_nucleotide-bd"/>
</dbReference>
<comment type="similarity">
    <text evidence="4">Belongs to the globin family. Two-domain flavohemoproteins subfamily.</text>
</comment>
<comment type="similarity">
    <text evidence="3">In the C-terminal section; belongs to the flavoprotein pyridine nucleotide cytochrome reductase family.</text>
</comment>
<dbReference type="Gene3D" id="1.10.490.10">
    <property type="entry name" value="Globins"/>
    <property type="match status" value="1"/>
</dbReference>
<dbReference type="PANTHER" id="PTHR43396:SF3">
    <property type="entry name" value="FLAVOHEMOPROTEIN"/>
    <property type="match status" value="1"/>
</dbReference>
<dbReference type="AlphaFoldDB" id="A0A1S9PA35"/>
<dbReference type="InterPro" id="IPR017927">
    <property type="entry name" value="FAD-bd_FR_type"/>
</dbReference>
<evidence type="ECO:0000259" key="22">
    <source>
        <dbReference type="PROSITE" id="PS01033"/>
    </source>
</evidence>
<dbReference type="PROSITE" id="PS51384">
    <property type="entry name" value="FAD_FR"/>
    <property type="match status" value="1"/>
</dbReference>
<evidence type="ECO:0000256" key="10">
    <source>
        <dbReference type="ARBA" id="ARBA00022723"/>
    </source>
</evidence>
<comment type="catalytic activity">
    <reaction evidence="19">
        <text>2 nitric oxide + NADH + 2 O2 = 2 nitrate + NAD(+) + H(+)</text>
        <dbReference type="Rhea" id="RHEA:19469"/>
        <dbReference type="ChEBI" id="CHEBI:15378"/>
        <dbReference type="ChEBI" id="CHEBI:15379"/>
        <dbReference type="ChEBI" id="CHEBI:16480"/>
        <dbReference type="ChEBI" id="CHEBI:17632"/>
        <dbReference type="ChEBI" id="CHEBI:57540"/>
        <dbReference type="ChEBI" id="CHEBI:57945"/>
        <dbReference type="EC" id="1.14.12.17"/>
    </reaction>
</comment>
<dbReference type="InterPro" id="IPR012292">
    <property type="entry name" value="Globin/Proto"/>
</dbReference>
<feature type="domain" description="Globin" evidence="22">
    <location>
        <begin position="1"/>
        <end position="138"/>
    </location>
</feature>
<keyword evidence="11" id="KW-0274">FAD</keyword>
<keyword evidence="21" id="KW-0813">Transport</keyword>
<dbReference type="Pfam" id="PF00175">
    <property type="entry name" value="NAD_binding_1"/>
    <property type="match status" value="1"/>
</dbReference>
<keyword evidence="8 21" id="KW-0561">Oxygen transport</keyword>
<dbReference type="Gene3D" id="2.40.30.10">
    <property type="entry name" value="Translation factors"/>
    <property type="match status" value="1"/>
</dbReference>